<feature type="region of interest" description="Disordered" evidence="1">
    <location>
        <begin position="88"/>
        <end position="145"/>
    </location>
</feature>
<feature type="non-terminal residue" evidence="2">
    <location>
        <position position="1"/>
    </location>
</feature>
<dbReference type="AlphaFoldDB" id="A0A0B6Y2H0"/>
<proteinExistence type="predicted"/>
<accession>A0A0B6Y2H0</accession>
<protein>
    <submittedName>
        <fullName evidence="2">Uncharacterized protein</fullName>
    </submittedName>
</protein>
<evidence type="ECO:0000313" key="2">
    <source>
        <dbReference type="EMBL" id="CEK50031.1"/>
    </source>
</evidence>
<gene>
    <name evidence="2" type="primary">ORF9670</name>
</gene>
<dbReference type="EMBL" id="HACG01003166">
    <property type="protein sequence ID" value="CEK50031.1"/>
    <property type="molecule type" value="Transcribed_RNA"/>
</dbReference>
<feature type="region of interest" description="Disordered" evidence="1">
    <location>
        <begin position="24"/>
        <end position="52"/>
    </location>
</feature>
<sequence length="145" mass="16632">VMKMTRNAAIEVFKLEREREQCRHETEKTKARSHSPYTFPASASSLDRLSAESNSSVDRFPRILTPTERKNYLINLRRQVILTSTEIPELKHHSESKHFAPASSDPFRTHRTLSSSPVRLKLSGQYSLPTSRSDHKLQAKRTTVS</sequence>
<reference evidence="2" key="1">
    <citation type="submission" date="2014-12" db="EMBL/GenBank/DDBJ databases">
        <title>Insight into the proteome of Arion vulgaris.</title>
        <authorList>
            <person name="Aradska J."/>
            <person name="Bulat T."/>
            <person name="Smidak R."/>
            <person name="Sarate P."/>
            <person name="Gangsoo J."/>
            <person name="Sialana F."/>
            <person name="Bilban M."/>
            <person name="Lubec G."/>
        </authorList>
    </citation>
    <scope>NUCLEOTIDE SEQUENCE</scope>
    <source>
        <tissue evidence="2">Skin</tissue>
    </source>
</reference>
<evidence type="ECO:0000256" key="1">
    <source>
        <dbReference type="SAM" id="MobiDB-lite"/>
    </source>
</evidence>
<organism evidence="2">
    <name type="scientific">Arion vulgaris</name>
    <dbReference type="NCBI Taxonomy" id="1028688"/>
    <lineage>
        <taxon>Eukaryota</taxon>
        <taxon>Metazoa</taxon>
        <taxon>Spiralia</taxon>
        <taxon>Lophotrochozoa</taxon>
        <taxon>Mollusca</taxon>
        <taxon>Gastropoda</taxon>
        <taxon>Heterobranchia</taxon>
        <taxon>Euthyneura</taxon>
        <taxon>Panpulmonata</taxon>
        <taxon>Eupulmonata</taxon>
        <taxon>Stylommatophora</taxon>
        <taxon>Helicina</taxon>
        <taxon>Arionoidea</taxon>
        <taxon>Arionidae</taxon>
        <taxon>Arion</taxon>
    </lineage>
</organism>
<feature type="non-terminal residue" evidence="2">
    <location>
        <position position="145"/>
    </location>
</feature>
<feature type="compositionally biased region" description="Basic and acidic residues" evidence="1">
    <location>
        <begin position="88"/>
        <end position="98"/>
    </location>
</feature>
<feature type="compositionally biased region" description="Polar residues" evidence="1">
    <location>
        <begin position="41"/>
        <end position="52"/>
    </location>
</feature>
<name>A0A0B6Y2H0_9EUPU</name>